<evidence type="ECO:0000256" key="1">
    <source>
        <dbReference type="SAM" id="Phobius"/>
    </source>
</evidence>
<feature type="transmembrane region" description="Helical" evidence="1">
    <location>
        <begin position="146"/>
        <end position="169"/>
    </location>
</feature>
<feature type="transmembrane region" description="Helical" evidence="1">
    <location>
        <begin position="98"/>
        <end position="116"/>
    </location>
</feature>
<feature type="transmembrane region" description="Helical" evidence="1">
    <location>
        <begin position="175"/>
        <end position="197"/>
    </location>
</feature>
<keyword evidence="1" id="KW-1133">Transmembrane helix</keyword>
<name>A0A1R2AUB1_9CILI</name>
<keyword evidence="1" id="KW-0812">Transmembrane</keyword>
<gene>
    <name evidence="2" type="ORF">SteCoe_34542</name>
</gene>
<dbReference type="Proteomes" id="UP000187209">
    <property type="component" value="Unassembled WGS sequence"/>
</dbReference>
<feature type="transmembrane region" description="Helical" evidence="1">
    <location>
        <begin position="65"/>
        <end position="86"/>
    </location>
</feature>
<feature type="transmembrane region" description="Helical" evidence="1">
    <location>
        <begin position="253"/>
        <end position="273"/>
    </location>
</feature>
<sequence length="316" mass="36502">MECFLCFFFVADSCILCALSVGPDSFLRRFWTGVWALVNICLFLNDSFNFWTASEFLSTLIFSKLTWYIFWFTHITIPIFITGSIFNPIYIDRNNSGFLMFFTIQCFSMLYTYSFYNGGYETLIFISPLLYGLVLTLIYPIFLKDFYLLIGIWFICLGLDTFSSLISLWHIVHLFFVYIVIPLIEYPLILGLLSGFANGTESLINKIEKDHYTIHTRGKSKKQIICFIVQELLHVMLLGGSLIGVYFSESIIIYFHGYCPIFISILTMIGYSYPLALGLAYPKRVFNNALPEKTLIFLNAVPIATVLIFIKVIFFK</sequence>
<dbReference type="EMBL" id="MPUH01001384">
    <property type="protein sequence ID" value="OMJ68107.1"/>
    <property type="molecule type" value="Genomic_DNA"/>
</dbReference>
<keyword evidence="3" id="KW-1185">Reference proteome</keyword>
<feature type="transmembrane region" description="Helical" evidence="1">
    <location>
        <begin position="122"/>
        <end position="139"/>
    </location>
</feature>
<proteinExistence type="predicted"/>
<comment type="caution">
    <text evidence="2">The sequence shown here is derived from an EMBL/GenBank/DDBJ whole genome shotgun (WGS) entry which is preliminary data.</text>
</comment>
<organism evidence="2 3">
    <name type="scientific">Stentor coeruleus</name>
    <dbReference type="NCBI Taxonomy" id="5963"/>
    <lineage>
        <taxon>Eukaryota</taxon>
        <taxon>Sar</taxon>
        <taxon>Alveolata</taxon>
        <taxon>Ciliophora</taxon>
        <taxon>Postciliodesmatophora</taxon>
        <taxon>Heterotrichea</taxon>
        <taxon>Heterotrichida</taxon>
        <taxon>Stentoridae</taxon>
        <taxon>Stentor</taxon>
    </lineage>
</organism>
<feature type="transmembrane region" description="Helical" evidence="1">
    <location>
        <begin position="224"/>
        <end position="247"/>
    </location>
</feature>
<evidence type="ECO:0000313" key="3">
    <source>
        <dbReference type="Proteomes" id="UP000187209"/>
    </source>
</evidence>
<evidence type="ECO:0000313" key="2">
    <source>
        <dbReference type="EMBL" id="OMJ68107.1"/>
    </source>
</evidence>
<keyword evidence="1" id="KW-0472">Membrane</keyword>
<reference evidence="2 3" key="1">
    <citation type="submission" date="2016-11" db="EMBL/GenBank/DDBJ databases">
        <title>The macronuclear genome of Stentor coeruleus: a giant cell with tiny introns.</title>
        <authorList>
            <person name="Slabodnick M."/>
            <person name="Ruby J.G."/>
            <person name="Reiff S.B."/>
            <person name="Swart E.C."/>
            <person name="Gosai S."/>
            <person name="Prabakaran S."/>
            <person name="Witkowska E."/>
            <person name="Larue G.E."/>
            <person name="Fisher S."/>
            <person name="Freeman R.M."/>
            <person name="Gunawardena J."/>
            <person name="Chu W."/>
            <person name="Stover N.A."/>
            <person name="Gregory B.D."/>
            <person name="Nowacki M."/>
            <person name="Derisi J."/>
            <person name="Roy S.W."/>
            <person name="Marshall W.F."/>
            <person name="Sood P."/>
        </authorList>
    </citation>
    <scope>NUCLEOTIDE SEQUENCE [LARGE SCALE GENOMIC DNA]</scope>
    <source>
        <strain evidence="2">WM001</strain>
    </source>
</reference>
<feature type="transmembrane region" description="Helical" evidence="1">
    <location>
        <begin position="294"/>
        <end position="314"/>
    </location>
</feature>
<dbReference type="AlphaFoldDB" id="A0A1R2AUB1"/>
<protein>
    <submittedName>
        <fullName evidence="2">Uncharacterized protein</fullName>
    </submittedName>
</protein>
<accession>A0A1R2AUB1</accession>